<dbReference type="GO" id="GO:0015271">
    <property type="term" value="F:outward rectifier potassium channel activity"/>
    <property type="evidence" value="ECO:0007669"/>
    <property type="project" value="TreeGrafter"/>
</dbReference>
<dbReference type="Proteomes" id="UP001415857">
    <property type="component" value="Unassembled WGS sequence"/>
</dbReference>
<accession>A0AAP0NCL8</accession>
<dbReference type="GO" id="GO:0009705">
    <property type="term" value="C:plant-type vacuole membrane"/>
    <property type="evidence" value="ECO:0007669"/>
    <property type="project" value="TreeGrafter"/>
</dbReference>
<gene>
    <name evidence="11" type="ORF">L1049_001071</name>
</gene>
<keyword evidence="6" id="KW-0406">Ion transport</keyword>
<keyword evidence="5 9" id="KW-1133">Transmembrane helix</keyword>
<dbReference type="Pfam" id="PF07885">
    <property type="entry name" value="Ion_trans_2"/>
    <property type="match status" value="2"/>
</dbReference>
<sequence length="347" mass="38506">MAYDGAKQPLVSGLLDQTHQTNQKKAPNRKRYRCSESVPQANKVPHELALPRSKSISGKLHISLKKIAIMLAIYLTVGTICFFLVRHQIKGKKTNGIIDSLYLCIKTMTTVGYGDLIPDSVPSKMVACALAFSGMAMVGLILSKAGDYLVEKQERLLVKALSMCQKVGPIETLKEIEKTKSVGYKCVIVVIIISVLMFVGMIFLAIFEELDHIDVLYCVCGTITTLGYGDVSFTSAFGRFFAVFWILSSSTCLSHLFLYIAQYKIESKQRSLVKWVLTWRMANVDLETADVDGDGLVSDAEFIIHKLKEMGRISQEDISLAMEEFENLDGDQSRTLSVSDIKACSTI</sequence>
<evidence type="ECO:0000256" key="2">
    <source>
        <dbReference type="ARBA" id="ARBA00010159"/>
    </source>
</evidence>
<feature type="domain" description="Potassium channel" evidence="10">
    <location>
        <begin position="69"/>
        <end position="150"/>
    </location>
</feature>
<dbReference type="GO" id="GO:0030322">
    <property type="term" value="P:stabilization of membrane potential"/>
    <property type="evidence" value="ECO:0007669"/>
    <property type="project" value="TreeGrafter"/>
</dbReference>
<dbReference type="SUPFAM" id="SSF81324">
    <property type="entry name" value="Voltage-gated potassium channels"/>
    <property type="match status" value="2"/>
</dbReference>
<dbReference type="PROSITE" id="PS00018">
    <property type="entry name" value="EF_HAND_1"/>
    <property type="match status" value="1"/>
</dbReference>
<feature type="transmembrane region" description="Helical" evidence="9">
    <location>
        <begin position="240"/>
        <end position="261"/>
    </location>
</feature>
<feature type="transmembrane region" description="Helical" evidence="9">
    <location>
        <begin position="182"/>
        <end position="207"/>
    </location>
</feature>
<dbReference type="Gene3D" id="1.10.287.70">
    <property type="match status" value="2"/>
</dbReference>
<evidence type="ECO:0000256" key="7">
    <source>
        <dbReference type="ARBA" id="ARBA00023136"/>
    </source>
</evidence>
<organism evidence="11 12">
    <name type="scientific">Liquidambar formosana</name>
    <name type="common">Formosan gum</name>
    <dbReference type="NCBI Taxonomy" id="63359"/>
    <lineage>
        <taxon>Eukaryota</taxon>
        <taxon>Viridiplantae</taxon>
        <taxon>Streptophyta</taxon>
        <taxon>Embryophyta</taxon>
        <taxon>Tracheophyta</taxon>
        <taxon>Spermatophyta</taxon>
        <taxon>Magnoliopsida</taxon>
        <taxon>eudicotyledons</taxon>
        <taxon>Gunneridae</taxon>
        <taxon>Pentapetalae</taxon>
        <taxon>Saxifragales</taxon>
        <taxon>Altingiaceae</taxon>
        <taxon>Liquidambar</taxon>
    </lineage>
</organism>
<dbReference type="GO" id="GO:0005886">
    <property type="term" value="C:plasma membrane"/>
    <property type="evidence" value="ECO:0007669"/>
    <property type="project" value="TreeGrafter"/>
</dbReference>
<evidence type="ECO:0000313" key="12">
    <source>
        <dbReference type="Proteomes" id="UP001415857"/>
    </source>
</evidence>
<name>A0AAP0NCL8_LIQFO</name>
<evidence type="ECO:0000259" key="10">
    <source>
        <dbReference type="Pfam" id="PF07885"/>
    </source>
</evidence>
<dbReference type="PANTHER" id="PTHR11003">
    <property type="entry name" value="POTASSIUM CHANNEL, SUBFAMILY K"/>
    <property type="match status" value="1"/>
</dbReference>
<comment type="similarity">
    <text evidence="2">Belongs to the two pore domain potassium channel (TC 1.A.1.7) family.</text>
</comment>
<evidence type="ECO:0000256" key="5">
    <source>
        <dbReference type="ARBA" id="ARBA00022989"/>
    </source>
</evidence>
<evidence type="ECO:0000256" key="8">
    <source>
        <dbReference type="ARBA" id="ARBA00023303"/>
    </source>
</evidence>
<dbReference type="GO" id="GO:0022841">
    <property type="term" value="F:potassium ion leak channel activity"/>
    <property type="evidence" value="ECO:0007669"/>
    <property type="project" value="TreeGrafter"/>
</dbReference>
<evidence type="ECO:0000313" key="11">
    <source>
        <dbReference type="EMBL" id="KAK9269300.1"/>
    </source>
</evidence>
<evidence type="ECO:0000256" key="6">
    <source>
        <dbReference type="ARBA" id="ARBA00023065"/>
    </source>
</evidence>
<keyword evidence="8" id="KW-0407">Ion channel</keyword>
<proteinExistence type="inferred from homology"/>
<dbReference type="AlphaFoldDB" id="A0AAP0NCL8"/>
<keyword evidence="3" id="KW-0813">Transport</keyword>
<dbReference type="InterPro" id="IPR013099">
    <property type="entry name" value="K_chnl_dom"/>
</dbReference>
<comment type="caution">
    <text evidence="11">The sequence shown here is derived from an EMBL/GenBank/DDBJ whole genome shotgun (WGS) entry which is preliminary data.</text>
</comment>
<evidence type="ECO:0000256" key="1">
    <source>
        <dbReference type="ARBA" id="ARBA00004141"/>
    </source>
</evidence>
<keyword evidence="7 9" id="KW-0472">Membrane</keyword>
<feature type="domain" description="Potassium channel" evidence="10">
    <location>
        <begin position="192"/>
        <end position="263"/>
    </location>
</feature>
<dbReference type="EMBL" id="JBBPBK010000015">
    <property type="protein sequence ID" value="KAK9269300.1"/>
    <property type="molecule type" value="Genomic_DNA"/>
</dbReference>
<keyword evidence="4 9" id="KW-0812">Transmembrane</keyword>
<keyword evidence="12" id="KW-1185">Reference proteome</keyword>
<dbReference type="InterPro" id="IPR003280">
    <property type="entry name" value="2pore_dom_K_chnl"/>
</dbReference>
<protein>
    <recommendedName>
        <fullName evidence="10">Potassium channel domain-containing protein</fullName>
    </recommendedName>
</protein>
<reference evidence="11 12" key="1">
    <citation type="journal article" date="2024" name="Plant J.">
        <title>Genome sequences and population genomics reveal climatic adaptation and genomic divergence between two closely related sweetgum species.</title>
        <authorList>
            <person name="Xu W.Q."/>
            <person name="Ren C.Q."/>
            <person name="Zhang X.Y."/>
            <person name="Comes H.P."/>
            <person name="Liu X.H."/>
            <person name="Li Y.G."/>
            <person name="Kettle C.J."/>
            <person name="Jalonen R."/>
            <person name="Gaisberger H."/>
            <person name="Ma Y.Z."/>
            <person name="Qiu Y.X."/>
        </authorList>
    </citation>
    <scope>NUCLEOTIDE SEQUENCE [LARGE SCALE GENOMIC DNA]</scope>
    <source>
        <strain evidence="11">Hangzhou</strain>
    </source>
</reference>
<comment type="subcellular location">
    <subcellularLocation>
        <location evidence="1">Membrane</location>
        <topology evidence="1">Multi-pass membrane protein</topology>
    </subcellularLocation>
</comment>
<evidence type="ECO:0000256" key="9">
    <source>
        <dbReference type="SAM" id="Phobius"/>
    </source>
</evidence>
<evidence type="ECO:0000256" key="3">
    <source>
        <dbReference type="ARBA" id="ARBA00022448"/>
    </source>
</evidence>
<dbReference type="PANTHER" id="PTHR11003:SF291">
    <property type="entry name" value="IP11374P"/>
    <property type="match status" value="1"/>
</dbReference>
<dbReference type="InterPro" id="IPR018247">
    <property type="entry name" value="EF_Hand_1_Ca_BS"/>
</dbReference>
<feature type="transmembrane region" description="Helical" evidence="9">
    <location>
        <begin position="67"/>
        <end position="85"/>
    </location>
</feature>
<dbReference type="PRINTS" id="PR01333">
    <property type="entry name" value="2POREKCHANEL"/>
</dbReference>
<evidence type="ECO:0000256" key="4">
    <source>
        <dbReference type="ARBA" id="ARBA00022692"/>
    </source>
</evidence>